<feature type="domain" description="Serpin" evidence="3">
    <location>
        <begin position="20"/>
        <end position="405"/>
    </location>
</feature>
<dbReference type="InterPro" id="IPR000215">
    <property type="entry name" value="Serpin_fam"/>
</dbReference>
<name>A0A1W0X015_HYPEX</name>
<dbReference type="InterPro" id="IPR023796">
    <property type="entry name" value="Serpin_dom"/>
</dbReference>
<dbReference type="Gene3D" id="3.30.497.10">
    <property type="entry name" value="Antithrombin, subunit I, domain 2"/>
    <property type="match status" value="2"/>
</dbReference>
<comment type="caution">
    <text evidence="4">The sequence shown here is derived from an EMBL/GenBank/DDBJ whole genome shotgun (WGS) entry which is preliminary data.</text>
</comment>
<evidence type="ECO:0000313" key="5">
    <source>
        <dbReference type="Proteomes" id="UP000192578"/>
    </source>
</evidence>
<evidence type="ECO:0000256" key="1">
    <source>
        <dbReference type="ARBA" id="ARBA00009500"/>
    </source>
</evidence>
<reference evidence="5" key="1">
    <citation type="submission" date="2017-01" db="EMBL/GenBank/DDBJ databases">
        <title>Comparative genomics of anhydrobiosis in the tardigrade Hypsibius dujardini.</title>
        <authorList>
            <person name="Yoshida Y."/>
            <person name="Koutsovoulos G."/>
            <person name="Laetsch D."/>
            <person name="Stevens L."/>
            <person name="Kumar S."/>
            <person name="Horikawa D."/>
            <person name="Ishino K."/>
            <person name="Komine S."/>
            <person name="Tomita M."/>
            <person name="Blaxter M."/>
            <person name="Arakawa K."/>
        </authorList>
    </citation>
    <scope>NUCLEOTIDE SEQUENCE [LARGE SCALE GENOMIC DNA]</scope>
    <source>
        <strain evidence="5">Z151</strain>
    </source>
</reference>
<dbReference type="SUPFAM" id="SSF56574">
    <property type="entry name" value="Serpins"/>
    <property type="match status" value="1"/>
</dbReference>
<sequence length="405" mass="43738">MEQASLSLQSVQAVCDNATVNLYSAAAGFQTNGNLLISPLSIVYASLLLYLGSQGETRRNLDNALHFSDRLGPVNVTPAFSEALALLKVPASLAAVSNATKTTATTRTVRARHQKVLPGGPEDSPSFQLALANGVFVEESYALNPNYLSNVTKFLRASVVPEKFVKDSEASRKDINNWVDARTGGKIKDILPTGSVDVSTKAVLVNAVYFKSSWETAFKTTQTKKGDFNLLTAGRKLGLQYLELPYADYEASLLVLLPRKTAGLRDLEKALSADLLGRLAGDADDSQIINVTLPRFKTGSAFDLTRLLQKIGVNDVFTMNADLSGMAPEGDLLVSSAVHKTFIDVNEKGTEAAAASALVISTKMAMVQMKPLVPPISFNVDHPFVYAIRHNPTRLIVFIGRVETF</sequence>
<gene>
    <name evidence="4" type="ORF">BV898_05156</name>
</gene>
<keyword evidence="5" id="KW-1185">Reference proteome</keyword>
<proteinExistence type="inferred from homology"/>
<dbReference type="EMBL" id="MTYJ01000027">
    <property type="protein sequence ID" value="OQV20810.1"/>
    <property type="molecule type" value="Genomic_DNA"/>
</dbReference>
<evidence type="ECO:0000259" key="3">
    <source>
        <dbReference type="SMART" id="SM00093"/>
    </source>
</evidence>
<dbReference type="CDD" id="cd19590">
    <property type="entry name" value="serpin_thermopin-like"/>
    <property type="match status" value="1"/>
</dbReference>
<evidence type="ECO:0000313" key="4">
    <source>
        <dbReference type="EMBL" id="OQV20810.1"/>
    </source>
</evidence>
<accession>A0A1W0X015</accession>
<evidence type="ECO:0000256" key="2">
    <source>
        <dbReference type="RuleBase" id="RU000411"/>
    </source>
</evidence>
<dbReference type="InterPro" id="IPR042178">
    <property type="entry name" value="Serpin_sf_1"/>
</dbReference>
<dbReference type="SMART" id="SM00093">
    <property type="entry name" value="SERPIN"/>
    <property type="match status" value="1"/>
</dbReference>
<dbReference type="Gene3D" id="2.30.39.10">
    <property type="entry name" value="Alpha-1-antitrypsin, domain 1"/>
    <property type="match status" value="1"/>
</dbReference>
<dbReference type="PANTHER" id="PTHR11461">
    <property type="entry name" value="SERINE PROTEASE INHIBITOR, SERPIN"/>
    <property type="match status" value="1"/>
</dbReference>
<dbReference type="OrthoDB" id="671595at2759"/>
<protein>
    <submittedName>
        <fullName evidence="4">Heterochromatin-associated protein MENT</fullName>
    </submittedName>
</protein>
<dbReference type="Pfam" id="PF00079">
    <property type="entry name" value="Serpin"/>
    <property type="match status" value="2"/>
</dbReference>
<dbReference type="InterPro" id="IPR036186">
    <property type="entry name" value="Serpin_sf"/>
</dbReference>
<dbReference type="InterPro" id="IPR042185">
    <property type="entry name" value="Serpin_sf_2"/>
</dbReference>
<dbReference type="InterPro" id="IPR023795">
    <property type="entry name" value="Serpin_CS"/>
</dbReference>
<dbReference type="Proteomes" id="UP000192578">
    <property type="component" value="Unassembled WGS sequence"/>
</dbReference>
<dbReference type="GO" id="GO:0005615">
    <property type="term" value="C:extracellular space"/>
    <property type="evidence" value="ECO:0007669"/>
    <property type="project" value="InterPro"/>
</dbReference>
<comment type="similarity">
    <text evidence="1 2">Belongs to the serpin family.</text>
</comment>
<dbReference type="GO" id="GO:0004867">
    <property type="term" value="F:serine-type endopeptidase inhibitor activity"/>
    <property type="evidence" value="ECO:0007669"/>
    <property type="project" value="InterPro"/>
</dbReference>
<organism evidence="4 5">
    <name type="scientific">Hypsibius exemplaris</name>
    <name type="common">Freshwater tardigrade</name>
    <dbReference type="NCBI Taxonomy" id="2072580"/>
    <lineage>
        <taxon>Eukaryota</taxon>
        <taxon>Metazoa</taxon>
        <taxon>Ecdysozoa</taxon>
        <taxon>Tardigrada</taxon>
        <taxon>Eutardigrada</taxon>
        <taxon>Parachela</taxon>
        <taxon>Hypsibioidea</taxon>
        <taxon>Hypsibiidae</taxon>
        <taxon>Hypsibius</taxon>
    </lineage>
</organism>
<dbReference type="AlphaFoldDB" id="A0A1W0X015"/>
<dbReference type="PANTHER" id="PTHR11461:SF211">
    <property type="entry name" value="GH10112P-RELATED"/>
    <property type="match status" value="1"/>
</dbReference>
<dbReference type="PROSITE" id="PS00284">
    <property type="entry name" value="SERPIN"/>
    <property type="match status" value="1"/>
</dbReference>